<keyword evidence="3 5" id="KW-1133">Transmembrane helix</keyword>
<dbReference type="Proteomes" id="UP000636479">
    <property type="component" value="Unassembled WGS sequence"/>
</dbReference>
<evidence type="ECO:0000313" key="6">
    <source>
        <dbReference type="EMBL" id="KAF7312365.1"/>
    </source>
</evidence>
<feature type="transmembrane region" description="Helical" evidence="5">
    <location>
        <begin position="227"/>
        <end position="252"/>
    </location>
</feature>
<feature type="transmembrane region" description="Helical" evidence="5">
    <location>
        <begin position="386"/>
        <end position="406"/>
    </location>
</feature>
<reference evidence="6" key="1">
    <citation type="submission" date="2020-05" db="EMBL/GenBank/DDBJ databases">
        <title>Mycena genomes resolve the evolution of fungal bioluminescence.</title>
        <authorList>
            <person name="Tsai I.J."/>
        </authorList>
    </citation>
    <scope>NUCLEOTIDE SEQUENCE</scope>
    <source>
        <strain evidence="6">171206Taipei</strain>
    </source>
</reference>
<proteinExistence type="predicted"/>
<evidence type="ECO:0000256" key="4">
    <source>
        <dbReference type="ARBA" id="ARBA00023136"/>
    </source>
</evidence>
<evidence type="ECO:0000256" key="5">
    <source>
        <dbReference type="SAM" id="Phobius"/>
    </source>
</evidence>
<comment type="subcellular location">
    <subcellularLocation>
        <location evidence="1">Membrane</location>
        <topology evidence="1">Multi-pass membrane protein</topology>
    </subcellularLocation>
</comment>
<dbReference type="PANTHER" id="PTHR23507">
    <property type="entry name" value="ZGC:174356"/>
    <property type="match status" value="1"/>
</dbReference>
<sequence>MAIDGETSPLLSGARTPSFTARSDDSLYYGSRDPRANFAWLIPTAIMGSLAHELTNISRLVFFRQYFCQEIGFPEAPDPSLLAYTPSPSTLHCSNPQFPVNIAAMVLTCTFSTISTGWWTGQSDVSGRRYSLTIPMLGSIISNLLFAVLAGSQRVDGLAQVIAFVGLLVEGMLGGSATFRASLNAYVADVAPAGSWSTSFSILQGVFLVCTLLGSSIGLGLDFFKPFLSFAVGAGVAVINLIYIIIFLPESLPEEFELDRPSKLKLGDFRKSVSFLITSLSGHRIALLSIAFFTYSMTSSIESLHLSFALSPDSTATPIPAGYFITISTMTRLTAFFLIIPGIIYLLQRRTPLSLAISTKQYILSAINIDGLALRLLLLADLMTQVFILFIPASHTTLFFLLALFAPLTGGLKPTFQALIATSAELRSSPKRRGTLFGALSVLGMIGETLSHIMFKSTSTLWQTFPKAGFVATATLLTLVGILLWPALIGGRAIADSLPTDRERIRIVVSEDSTGPARDPDSTFFSPVYRRHGTVEGSTEALN</sequence>
<dbReference type="InterPro" id="IPR011701">
    <property type="entry name" value="MFS"/>
</dbReference>
<dbReference type="GeneID" id="59341894"/>
<dbReference type="EMBL" id="JACAZF010000002">
    <property type="protein sequence ID" value="KAF7312365.1"/>
    <property type="molecule type" value="Genomic_DNA"/>
</dbReference>
<keyword evidence="2 5" id="KW-0812">Transmembrane</keyword>
<dbReference type="AlphaFoldDB" id="A0A8H6T5B6"/>
<evidence type="ECO:0000256" key="3">
    <source>
        <dbReference type="ARBA" id="ARBA00022989"/>
    </source>
</evidence>
<dbReference type="SUPFAM" id="SSF103473">
    <property type="entry name" value="MFS general substrate transporter"/>
    <property type="match status" value="1"/>
</dbReference>
<dbReference type="Pfam" id="PF07690">
    <property type="entry name" value="MFS_1"/>
    <property type="match status" value="1"/>
</dbReference>
<dbReference type="Gene3D" id="1.20.1250.20">
    <property type="entry name" value="MFS general substrate transporter like domains"/>
    <property type="match status" value="1"/>
</dbReference>
<feature type="transmembrane region" description="Helical" evidence="5">
    <location>
        <begin position="321"/>
        <end position="347"/>
    </location>
</feature>
<feature type="transmembrane region" description="Helical" evidence="5">
    <location>
        <begin position="157"/>
        <end position="179"/>
    </location>
</feature>
<name>A0A8H6T5B6_9AGAR</name>
<feature type="transmembrane region" description="Helical" evidence="5">
    <location>
        <begin position="132"/>
        <end position="151"/>
    </location>
</feature>
<dbReference type="OrthoDB" id="3026777at2759"/>
<feature type="transmembrane region" description="Helical" evidence="5">
    <location>
        <begin position="436"/>
        <end position="455"/>
    </location>
</feature>
<keyword evidence="4 5" id="KW-0472">Membrane</keyword>
<dbReference type="RefSeq" id="XP_037224473.1">
    <property type="nucleotide sequence ID" value="XM_037359378.1"/>
</dbReference>
<evidence type="ECO:0000313" key="7">
    <source>
        <dbReference type="Proteomes" id="UP000636479"/>
    </source>
</evidence>
<dbReference type="PANTHER" id="PTHR23507:SF1">
    <property type="entry name" value="FI18259P1-RELATED"/>
    <property type="match status" value="1"/>
</dbReference>
<feature type="transmembrane region" description="Helical" evidence="5">
    <location>
        <begin position="359"/>
        <end position="380"/>
    </location>
</feature>
<organism evidence="6 7">
    <name type="scientific">Mycena indigotica</name>
    <dbReference type="NCBI Taxonomy" id="2126181"/>
    <lineage>
        <taxon>Eukaryota</taxon>
        <taxon>Fungi</taxon>
        <taxon>Dikarya</taxon>
        <taxon>Basidiomycota</taxon>
        <taxon>Agaricomycotina</taxon>
        <taxon>Agaricomycetes</taxon>
        <taxon>Agaricomycetidae</taxon>
        <taxon>Agaricales</taxon>
        <taxon>Marasmiineae</taxon>
        <taxon>Mycenaceae</taxon>
        <taxon>Mycena</taxon>
    </lineage>
</organism>
<accession>A0A8H6T5B6</accession>
<feature type="transmembrane region" description="Helical" evidence="5">
    <location>
        <begin position="200"/>
        <end position="221"/>
    </location>
</feature>
<keyword evidence="7" id="KW-1185">Reference proteome</keyword>
<dbReference type="GO" id="GO:0022857">
    <property type="term" value="F:transmembrane transporter activity"/>
    <property type="evidence" value="ECO:0007669"/>
    <property type="project" value="InterPro"/>
</dbReference>
<comment type="caution">
    <text evidence="6">The sequence shown here is derived from an EMBL/GenBank/DDBJ whole genome shotgun (WGS) entry which is preliminary data.</text>
</comment>
<feature type="transmembrane region" description="Helical" evidence="5">
    <location>
        <begin position="273"/>
        <end position="295"/>
    </location>
</feature>
<feature type="transmembrane region" description="Helical" evidence="5">
    <location>
        <begin position="467"/>
        <end position="488"/>
    </location>
</feature>
<dbReference type="GO" id="GO:0016020">
    <property type="term" value="C:membrane"/>
    <property type="evidence" value="ECO:0007669"/>
    <property type="project" value="UniProtKB-SubCell"/>
</dbReference>
<protein>
    <submittedName>
        <fullName evidence="6">Uncharacterized protein</fullName>
    </submittedName>
</protein>
<evidence type="ECO:0000256" key="2">
    <source>
        <dbReference type="ARBA" id="ARBA00022692"/>
    </source>
</evidence>
<dbReference type="InterPro" id="IPR036259">
    <property type="entry name" value="MFS_trans_sf"/>
</dbReference>
<feature type="transmembrane region" description="Helical" evidence="5">
    <location>
        <begin position="98"/>
        <end position="120"/>
    </location>
</feature>
<gene>
    <name evidence="6" type="ORF">MIND_00249800</name>
</gene>
<evidence type="ECO:0000256" key="1">
    <source>
        <dbReference type="ARBA" id="ARBA00004141"/>
    </source>
</evidence>